<dbReference type="InterPro" id="IPR038501">
    <property type="entry name" value="Spore_GerAC_C_sf"/>
</dbReference>
<name>A0A4Y7RV70_9FIRM</name>
<dbReference type="AlphaFoldDB" id="A0A4Y7RV70"/>
<evidence type="ECO:0000259" key="1">
    <source>
        <dbReference type="Pfam" id="PF05504"/>
    </source>
</evidence>
<dbReference type="PANTHER" id="PTHR35789">
    <property type="entry name" value="SPORE GERMINATION PROTEIN B3"/>
    <property type="match status" value="1"/>
</dbReference>
<dbReference type="PANTHER" id="PTHR35789:SF1">
    <property type="entry name" value="SPORE GERMINATION PROTEIN B3"/>
    <property type="match status" value="1"/>
</dbReference>
<dbReference type="Gene3D" id="3.30.300.210">
    <property type="entry name" value="Nutrient germinant receptor protein C, domain 3"/>
    <property type="match status" value="1"/>
</dbReference>
<feature type="domain" description="Spore germination GerAC-like C-terminal" evidence="1">
    <location>
        <begin position="3"/>
        <end position="121"/>
    </location>
</feature>
<comment type="caution">
    <text evidence="2">The sequence shown here is derived from an EMBL/GenBank/DDBJ whole genome shotgun (WGS) entry which is preliminary data.</text>
</comment>
<dbReference type="EMBL" id="QFFZ01000005">
    <property type="protein sequence ID" value="TEB12781.1"/>
    <property type="molecule type" value="Genomic_DNA"/>
</dbReference>
<dbReference type="Proteomes" id="UP000297597">
    <property type="component" value="Unassembled WGS sequence"/>
</dbReference>
<reference evidence="2 3" key="1">
    <citation type="journal article" date="2018" name="Environ. Microbiol.">
        <title>Novel energy conservation strategies and behaviour of Pelotomaculum schinkii driving syntrophic propionate catabolism.</title>
        <authorList>
            <person name="Hidalgo-Ahumada C.A.P."/>
            <person name="Nobu M.K."/>
            <person name="Narihiro T."/>
            <person name="Tamaki H."/>
            <person name="Liu W.T."/>
            <person name="Kamagata Y."/>
            <person name="Stams A.J.M."/>
            <person name="Imachi H."/>
            <person name="Sousa D.Z."/>
        </authorList>
    </citation>
    <scope>NUCLEOTIDE SEQUENCE [LARGE SCALE GENOMIC DNA]</scope>
    <source>
        <strain evidence="2 3">MGP</strain>
    </source>
</reference>
<organism evidence="2 3">
    <name type="scientific">Pelotomaculum propionicicum</name>
    <dbReference type="NCBI Taxonomy" id="258475"/>
    <lineage>
        <taxon>Bacteria</taxon>
        <taxon>Bacillati</taxon>
        <taxon>Bacillota</taxon>
        <taxon>Clostridia</taxon>
        <taxon>Eubacteriales</taxon>
        <taxon>Desulfotomaculaceae</taxon>
        <taxon>Pelotomaculum</taxon>
    </lineage>
</organism>
<keyword evidence="3" id="KW-1185">Reference proteome</keyword>
<evidence type="ECO:0000313" key="3">
    <source>
        <dbReference type="Proteomes" id="UP000297597"/>
    </source>
</evidence>
<sequence>MSIDITRSSTEVEPQYDGDSVWFNVNIDLEGDLLEQQSAENILEREVRKAIEEKIAGEVEEKVGIALEKAQREYGVDVFDFGVAFHQKYPGEWKELKGHWDEVFSNAEVNLTVEAHLRRSGLQGRRTAEK</sequence>
<dbReference type="Pfam" id="PF05504">
    <property type="entry name" value="Spore_GerAC"/>
    <property type="match status" value="1"/>
</dbReference>
<protein>
    <submittedName>
        <fullName evidence="2">Spore germination protein B3</fullName>
    </submittedName>
</protein>
<gene>
    <name evidence="2" type="primary">gerBC_2</name>
    <name evidence="2" type="ORF">Pmgp_00757</name>
</gene>
<dbReference type="OrthoDB" id="9816067at2"/>
<accession>A0A4Y7RV70</accession>
<evidence type="ECO:0000313" key="2">
    <source>
        <dbReference type="EMBL" id="TEB12781.1"/>
    </source>
</evidence>
<dbReference type="InterPro" id="IPR046953">
    <property type="entry name" value="Spore_GerAC-like_C"/>
</dbReference>
<dbReference type="GO" id="GO:0009847">
    <property type="term" value="P:spore germination"/>
    <property type="evidence" value="ECO:0007669"/>
    <property type="project" value="InterPro"/>
</dbReference>
<proteinExistence type="predicted"/>
<dbReference type="GO" id="GO:0016020">
    <property type="term" value="C:membrane"/>
    <property type="evidence" value="ECO:0007669"/>
    <property type="project" value="InterPro"/>
</dbReference>
<dbReference type="InterPro" id="IPR008844">
    <property type="entry name" value="Spore_GerAC-like"/>
</dbReference>